<keyword evidence="2" id="KW-1185">Reference proteome</keyword>
<dbReference type="EMBL" id="JBHLWA010000032">
    <property type="protein sequence ID" value="MFC0323342.1"/>
    <property type="molecule type" value="Genomic_DNA"/>
</dbReference>
<reference evidence="1 2" key="1">
    <citation type="submission" date="2024-09" db="EMBL/GenBank/DDBJ databases">
        <authorList>
            <person name="Sun Q."/>
            <person name="Mori K."/>
        </authorList>
    </citation>
    <scope>NUCLEOTIDE SEQUENCE [LARGE SCALE GENOMIC DNA]</scope>
    <source>
        <strain evidence="1 2">CCM 7538</strain>
    </source>
</reference>
<sequence>MNTETNIQKTQQSYDELPYQSKPFSLTYPDKQKGVIDKFVAKSRLKAL</sequence>
<accession>A0ABV6HWT9</accession>
<proteinExistence type="predicted"/>
<gene>
    <name evidence="1" type="ORF">ACFFHT_07200</name>
</gene>
<dbReference type="Proteomes" id="UP001589769">
    <property type="component" value="Unassembled WGS sequence"/>
</dbReference>
<comment type="caution">
    <text evidence="1">The sequence shown here is derived from an EMBL/GenBank/DDBJ whole genome shotgun (WGS) entry which is preliminary data.</text>
</comment>
<dbReference type="RefSeq" id="WP_382374848.1">
    <property type="nucleotide sequence ID" value="NZ_JBHLWA010000032.1"/>
</dbReference>
<name>A0ABV6HWT9_9PAST</name>
<evidence type="ECO:0000313" key="2">
    <source>
        <dbReference type="Proteomes" id="UP001589769"/>
    </source>
</evidence>
<organism evidence="1 2">
    <name type="scientific">Gallibacterium melopsittaci</name>
    <dbReference type="NCBI Taxonomy" id="516063"/>
    <lineage>
        <taxon>Bacteria</taxon>
        <taxon>Pseudomonadati</taxon>
        <taxon>Pseudomonadota</taxon>
        <taxon>Gammaproteobacteria</taxon>
        <taxon>Pasteurellales</taxon>
        <taxon>Pasteurellaceae</taxon>
        <taxon>Gallibacterium</taxon>
    </lineage>
</organism>
<evidence type="ECO:0000313" key="1">
    <source>
        <dbReference type="EMBL" id="MFC0323342.1"/>
    </source>
</evidence>
<protein>
    <submittedName>
        <fullName evidence="1">Uncharacterized protein</fullName>
    </submittedName>
</protein>